<dbReference type="AlphaFoldDB" id="M0I0N5"/>
<sequence>MSVFQSPQWLQSIFTWAVISTLTIWTVATSTRVFDPVRERLKAVIGEPGLSLIPSYRFFAPEPARYDFHLLYRTKTEDERVTDWQHCDEFIDFPSQLHWAWNPQLYDTKAMFDYAQSLYEAVKDEKEKDDDAEVTDDVSTSSLQQIDMEDYVVSTPYIALLNYVSHLPGVSDSKEVQYLIVRGSLREEESKPFFLSYFHEV</sequence>
<proteinExistence type="predicted"/>
<protein>
    <submittedName>
        <fullName evidence="1">Uncharacterized protein</fullName>
    </submittedName>
</protein>
<accession>M0I0N5</accession>
<dbReference type="STRING" id="1230453.C453_00435"/>
<dbReference type="Proteomes" id="UP000011612">
    <property type="component" value="Unassembled WGS sequence"/>
</dbReference>
<keyword evidence="2" id="KW-1185">Reference proteome</keyword>
<comment type="caution">
    <text evidence="1">The sequence shown here is derived from an EMBL/GenBank/DDBJ whole genome shotgun (WGS) entry which is preliminary data.</text>
</comment>
<organism evidence="1 2">
    <name type="scientific">Haloferax elongans ATCC BAA-1513</name>
    <dbReference type="NCBI Taxonomy" id="1230453"/>
    <lineage>
        <taxon>Archaea</taxon>
        <taxon>Methanobacteriati</taxon>
        <taxon>Methanobacteriota</taxon>
        <taxon>Stenosarchaea group</taxon>
        <taxon>Halobacteria</taxon>
        <taxon>Halobacteriales</taxon>
        <taxon>Haloferacaceae</taxon>
        <taxon>Haloferax</taxon>
    </lineage>
</organism>
<gene>
    <name evidence="1" type="ORF">C453_00435</name>
</gene>
<reference evidence="1 2" key="1">
    <citation type="journal article" date="2014" name="PLoS Genet.">
        <title>Phylogenetically driven sequencing of extremely halophilic archaea reveals strategies for static and dynamic osmo-response.</title>
        <authorList>
            <person name="Becker E.A."/>
            <person name="Seitzer P.M."/>
            <person name="Tritt A."/>
            <person name="Larsen D."/>
            <person name="Krusor M."/>
            <person name="Yao A.I."/>
            <person name="Wu D."/>
            <person name="Madern D."/>
            <person name="Eisen J.A."/>
            <person name="Darling A.E."/>
            <person name="Facciotti M.T."/>
        </authorList>
    </citation>
    <scope>NUCLEOTIDE SEQUENCE [LARGE SCALE GENOMIC DNA]</scope>
    <source>
        <strain evidence="1 2">ATCC BAA-1513</strain>
    </source>
</reference>
<name>M0I0N5_HALEO</name>
<evidence type="ECO:0000313" key="2">
    <source>
        <dbReference type="Proteomes" id="UP000011612"/>
    </source>
</evidence>
<dbReference type="EMBL" id="AOLK01000002">
    <property type="protein sequence ID" value="ELZ89497.1"/>
    <property type="molecule type" value="Genomic_DNA"/>
</dbReference>
<evidence type="ECO:0000313" key="1">
    <source>
        <dbReference type="EMBL" id="ELZ89497.1"/>
    </source>
</evidence>